<sequence>MSILEAVDIILSLWIPIYLYTKVNGFRLHLKECLLYIGIQLITGVLVAVSQVHLLDYAKSMFDMLILSFIIGRDILKVLVIFYALFPLTLKEIVRRLLFFLILPVFGDSEKFYDNYANSIILYIMSFLLVLLFLRIFDYNFSHLKSVSIRKKEKSLLQFANMSMLIYYLLMQVLTYNEYENLIHTEELRTFIVVFYLLFFIWLINALDKELRARLQENLIFQKELQVRDLVDYTGQIENLYKEVRSFRHDYNNILRTIEIGIQTNDIVMIKSIYESVLKESNQKFRTQKYEIGKLVGIKPEALKSLLAAKLAQADDKNISIKLEIPNDINQEGMELLDFITIVSILFDNAIEAALEAEKTSIGIAYFESKNKQYFIITNAIKEESINIAHLYDYGNSSKGVKRGIGLYNITKINEKYQNVTLQTKSEHYQFRQVLVISL</sequence>
<keyword evidence="1" id="KW-0472">Membrane</keyword>
<dbReference type="Gene3D" id="3.30.565.10">
    <property type="entry name" value="Histidine kinase-like ATPase, C-terminal domain"/>
    <property type="match status" value="1"/>
</dbReference>
<keyword evidence="1" id="KW-0812">Transmembrane</keyword>
<feature type="transmembrane region" description="Helical" evidence="1">
    <location>
        <begin position="115"/>
        <end position="134"/>
    </location>
</feature>
<organism evidence="3 4">
    <name type="scientific">Streptococcus pluranimalium</name>
    <dbReference type="NCBI Taxonomy" id="82348"/>
    <lineage>
        <taxon>Bacteria</taxon>
        <taxon>Bacillati</taxon>
        <taxon>Bacillota</taxon>
        <taxon>Bacilli</taxon>
        <taxon>Lactobacillales</taxon>
        <taxon>Streptococcaceae</taxon>
        <taxon>Streptococcus</taxon>
    </lineage>
</organism>
<protein>
    <recommendedName>
        <fullName evidence="2">Sensor histidine kinase NatK-like C-terminal domain-containing protein</fullName>
    </recommendedName>
</protein>
<feature type="transmembrane region" description="Helical" evidence="1">
    <location>
        <begin position="188"/>
        <end position="207"/>
    </location>
</feature>
<dbReference type="InterPro" id="IPR036890">
    <property type="entry name" value="HATPase_C_sf"/>
</dbReference>
<accession>A0A345VLC8</accession>
<dbReference type="Pfam" id="PF14501">
    <property type="entry name" value="HATPase_c_5"/>
    <property type="match status" value="1"/>
</dbReference>
<dbReference type="PANTHER" id="PTHR40448:SF1">
    <property type="entry name" value="TWO-COMPONENT SENSOR HISTIDINE KINASE"/>
    <property type="match status" value="1"/>
</dbReference>
<dbReference type="AlphaFoldDB" id="A0A345VLC8"/>
<feature type="domain" description="Sensor histidine kinase NatK-like C-terminal" evidence="2">
    <location>
        <begin position="334"/>
        <end position="437"/>
    </location>
</feature>
<feature type="transmembrane region" description="Helical" evidence="1">
    <location>
        <begin position="33"/>
        <end position="52"/>
    </location>
</feature>
<evidence type="ECO:0000313" key="3">
    <source>
        <dbReference type="EMBL" id="AXJ13530.1"/>
    </source>
</evidence>
<dbReference type="RefSeq" id="WP_115130580.1">
    <property type="nucleotide sequence ID" value="NZ_CP022601.1"/>
</dbReference>
<dbReference type="Proteomes" id="UP000255411">
    <property type="component" value="Chromosome"/>
</dbReference>
<dbReference type="SUPFAM" id="SSF55874">
    <property type="entry name" value="ATPase domain of HSP90 chaperone/DNA topoisomerase II/histidine kinase"/>
    <property type="match status" value="1"/>
</dbReference>
<dbReference type="InterPro" id="IPR032834">
    <property type="entry name" value="NatK-like_C"/>
</dbReference>
<evidence type="ECO:0000256" key="1">
    <source>
        <dbReference type="SAM" id="Phobius"/>
    </source>
</evidence>
<keyword evidence="1" id="KW-1133">Transmembrane helix</keyword>
<gene>
    <name evidence="3" type="ORF">Sp14A_16200</name>
</gene>
<feature type="transmembrane region" description="Helical" evidence="1">
    <location>
        <begin position="155"/>
        <end position="176"/>
    </location>
</feature>
<dbReference type="EMBL" id="CP022601">
    <property type="protein sequence ID" value="AXJ13530.1"/>
    <property type="molecule type" value="Genomic_DNA"/>
</dbReference>
<reference evidence="3 4" key="1">
    <citation type="submission" date="2017-07" db="EMBL/GenBank/DDBJ databases">
        <title>Streptococcus pluranimalium as cause of bovine abortion.</title>
        <authorList>
            <person name="Rodriguez Campos S."/>
            <person name="Gobeli Brawand S."/>
            <person name="Brodard I."/>
            <person name="Rychener L."/>
            <person name="Perreten V."/>
        </authorList>
    </citation>
    <scope>NUCLEOTIDE SEQUENCE [LARGE SCALE GENOMIC DNA]</scope>
    <source>
        <strain evidence="3 4">14A0014</strain>
    </source>
</reference>
<evidence type="ECO:0000259" key="2">
    <source>
        <dbReference type="Pfam" id="PF14501"/>
    </source>
</evidence>
<dbReference type="PANTHER" id="PTHR40448">
    <property type="entry name" value="TWO-COMPONENT SENSOR HISTIDINE KINASE"/>
    <property type="match status" value="1"/>
</dbReference>
<evidence type="ECO:0000313" key="4">
    <source>
        <dbReference type="Proteomes" id="UP000255411"/>
    </source>
</evidence>
<dbReference type="GO" id="GO:0042802">
    <property type="term" value="F:identical protein binding"/>
    <property type="evidence" value="ECO:0007669"/>
    <property type="project" value="TreeGrafter"/>
</dbReference>
<name>A0A345VLC8_9STRE</name>
<feature type="transmembrane region" description="Helical" evidence="1">
    <location>
        <begin position="64"/>
        <end position="86"/>
    </location>
</feature>
<feature type="transmembrane region" description="Helical" evidence="1">
    <location>
        <begin position="6"/>
        <end position="21"/>
    </location>
</feature>
<proteinExistence type="predicted"/>